<comment type="similarity">
    <text evidence="8">Belongs to the P-Pant transferase superfamily. AcpS family.</text>
</comment>
<keyword evidence="7 8" id="KW-0275">Fatty acid biosynthesis</keyword>
<dbReference type="GO" id="GO:0006633">
    <property type="term" value="P:fatty acid biosynthetic process"/>
    <property type="evidence" value="ECO:0007669"/>
    <property type="project" value="UniProtKB-UniRule"/>
</dbReference>
<dbReference type="Gene3D" id="3.90.470.20">
    <property type="entry name" value="4'-phosphopantetheinyl transferase domain"/>
    <property type="match status" value="1"/>
</dbReference>
<comment type="function">
    <text evidence="8">Transfers the 4'-phosphopantetheine moiety from coenzyme A to a Ser of acyl-carrier-protein.</text>
</comment>
<keyword evidence="3 8" id="KW-0479">Metal-binding</keyword>
<dbReference type="GO" id="GO:0008897">
    <property type="term" value="F:holo-[acyl-carrier-protein] synthase activity"/>
    <property type="evidence" value="ECO:0007669"/>
    <property type="project" value="UniProtKB-UniRule"/>
</dbReference>
<dbReference type="GO" id="GO:0005737">
    <property type="term" value="C:cytoplasm"/>
    <property type="evidence" value="ECO:0007669"/>
    <property type="project" value="UniProtKB-SubCell"/>
</dbReference>
<protein>
    <recommendedName>
        <fullName evidence="8">Holo-[acyl-carrier-protein] synthase</fullName>
        <shortName evidence="8">Holo-ACP synthase</shortName>
        <ecNumber evidence="8">2.7.8.7</ecNumber>
    </recommendedName>
    <alternativeName>
        <fullName evidence="8">4'-phosphopantetheinyl transferase AcpS</fullName>
    </alternativeName>
</protein>
<evidence type="ECO:0000256" key="3">
    <source>
        <dbReference type="ARBA" id="ARBA00022723"/>
    </source>
</evidence>
<keyword evidence="5 8" id="KW-0460">Magnesium</keyword>
<dbReference type="Pfam" id="PF01648">
    <property type="entry name" value="ACPS"/>
    <property type="match status" value="1"/>
</dbReference>
<dbReference type="NCBIfam" id="TIGR00556">
    <property type="entry name" value="pantethn_trn"/>
    <property type="match status" value="1"/>
</dbReference>
<evidence type="ECO:0000313" key="10">
    <source>
        <dbReference type="EMBL" id="MCW3474697.1"/>
    </source>
</evidence>
<evidence type="ECO:0000256" key="1">
    <source>
        <dbReference type="ARBA" id="ARBA00022516"/>
    </source>
</evidence>
<dbReference type="EMBL" id="JAPDNT010000004">
    <property type="protein sequence ID" value="MCW3474697.1"/>
    <property type="molecule type" value="Genomic_DNA"/>
</dbReference>
<name>A0AA41YLW2_9PROT</name>
<feature type="domain" description="4'-phosphopantetheinyl transferase" evidence="9">
    <location>
        <begin position="9"/>
        <end position="88"/>
    </location>
</feature>
<proteinExistence type="inferred from homology"/>
<reference evidence="10" key="2">
    <citation type="submission" date="2022-10" db="EMBL/GenBank/DDBJ databases">
        <authorList>
            <person name="Trinh H.N."/>
        </authorList>
    </citation>
    <scope>NUCLEOTIDE SEQUENCE</scope>
    <source>
        <strain evidence="10">RN2-1</strain>
    </source>
</reference>
<evidence type="ECO:0000256" key="4">
    <source>
        <dbReference type="ARBA" id="ARBA00022832"/>
    </source>
</evidence>
<dbReference type="InterPro" id="IPR002582">
    <property type="entry name" value="ACPS"/>
</dbReference>
<dbReference type="HAMAP" id="MF_00101">
    <property type="entry name" value="AcpS"/>
    <property type="match status" value="1"/>
</dbReference>
<evidence type="ECO:0000256" key="7">
    <source>
        <dbReference type="ARBA" id="ARBA00023160"/>
    </source>
</evidence>
<comment type="catalytic activity">
    <reaction evidence="8">
        <text>apo-[ACP] + CoA = holo-[ACP] + adenosine 3',5'-bisphosphate + H(+)</text>
        <dbReference type="Rhea" id="RHEA:12068"/>
        <dbReference type="Rhea" id="RHEA-COMP:9685"/>
        <dbReference type="Rhea" id="RHEA-COMP:9690"/>
        <dbReference type="ChEBI" id="CHEBI:15378"/>
        <dbReference type="ChEBI" id="CHEBI:29999"/>
        <dbReference type="ChEBI" id="CHEBI:57287"/>
        <dbReference type="ChEBI" id="CHEBI:58343"/>
        <dbReference type="ChEBI" id="CHEBI:64479"/>
        <dbReference type="EC" id="2.7.8.7"/>
    </reaction>
</comment>
<evidence type="ECO:0000313" key="11">
    <source>
        <dbReference type="Proteomes" id="UP001165679"/>
    </source>
</evidence>
<dbReference type="InterPro" id="IPR037143">
    <property type="entry name" value="4-PPantetheinyl_Trfase_dom_sf"/>
</dbReference>
<dbReference type="InterPro" id="IPR008278">
    <property type="entry name" value="4-PPantetheinyl_Trfase_dom"/>
</dbReference>
<evidence type="ECO:0000256" key="6">
    <source>
        <dbReference type="ARBA" id="ARBA00023098"/>
    </source>
</evidence>
<keyword evidence="4 8" id="KW-0276">Fatty acid metabolism</keyword>
<gene>
    <name evidence="8 10" type="primary">acpS</name>
    <name evidence="10" type="ORF">OL599_08880</name>
</gene>
<evidence type="ECO:0000259" key="9">
    <source>
        <dbReference type="Pfam" id="PF01648"/>
    </source>
</evidence>
<dbReference type="EC" id="2.7.8.7" evidence="8"/>
<feature type="binding site" evidence="8">
    <location>
        <position position="60"/>
    </location>
    <ligand>
        <name>Mg(2+)</name>
        <dbReference type="ChEBI" id="CHEBI:18420"/>
    </ligand>
</feature>
<dbReference type="AlphaFoldDB" id="A0AA41YLW2"/>
<comment type="subcellular location">
    <subcellularLocation>
        <location evidence="8">Cytoplasm</location>
    </subcellularLocation>
</comment>
<dbReference type="SUPFAM" id="SSF56214">
    <property type="entry name" value="4'-phosphopantetheinyl transferase"/>
    <property type="match status" value="1"/>
</dbReference>
<evidence type="ECO:0000256" key="2">
    <source>
        <dbReference type="ARBA" id="ARBA00022679"/>
    </source>
</evidence>
<keyword evidence="11" id="KW-1185">Reference proteome</keyword>
<feature type="binding site" evidence="8">
    <location>
        <position position="11"/>
    </location>
    <ligand>
        <name>Mg(2+)</name>
        <dbReference type="ChEBI" id="CHEBI:18420"/>
    </ligand>
</feature>
<dbReference type="NCBIfam" id="TIGR00516">
    <property type="entry name" value="acpS"/>
    <property type="match status" value="1"/>
</dbReference>
<comment type="cofactor">
    <cofactor evidence="8">
        <name>Mg(2+)</name>
        <dbReference type="ChEBI" id="CHEBI:18420"/>
    </cofactor>
</comment>
<keyword evidence="6 8" id="KW-0443">Lipid metabolism</keyword>
<reference evidence="10" key="1">
    <citation type="submission" date="2022-09" db="EMBL/GenBank/DDBJ databases">
        <title>Rhodovastum sp. nov. RN2-1 isolated from soil in Seongnam, South Korea.</title>
        <authorList>
            <person name="Le N.T."/>
        </authorList>
    </citation>
    <scope>NUCLEOTIDE SEQUENCE</scope>
    <source>
        <strain evidence="10">RN2-1</strain>
    </source>
</reference>
<comment type="caution">
    <text evidence="10">The sequence shown here is derived from an EMBL/GenBank/DDBJ whole genome shotgun (WGS) entry which is preliminary data.</text>
</comment>
<sequence>MGSVIIGAGTDLCYIERIRRSLRRFGDAYLEQLFTKDERAPHGSGVDLATFYTRAFCGKEACAKALGTGLANGVGWRDIEVLQTQNCATLRLSNGAFERLRQLTPTGRRATLHVTCASDQQMAQAFVVISAF</sequence>
<evidence type="ECO:0000256" key="5">
    <source>
        <dbReference type="ARBA" id="ARBA00022842"/>
    </source>
</evidence>
<dbReference type="InterPro" id="IPR004568">
    <property type="entry name" value="Ppantetheine-prot_Trfase_dom"/>
</dbReference>
<organism evidence="10 11">
    <name type="scientific">Limobrevibacterium gyesilva</name>
    <dbReference type="NCBI Taxonomy" id="2991712"/>
    <lineage>
        <taxon>Bacteria</taxon>
        <taxon>Pseudomonadati</taxon>
        <taxon>Pseudomonadota</taxon>
        <taxon>Alphaproteobacteria</taxon>
        <taxon>Acetobacterales</taxon>
        <taxon>Acetobacteraceae</taxon>
        <taxon>Limobrevibacterium</taxon>
    </lineage>
</organism>
<dbReference type="RefSeq" id="WP_264713341.1">
    <property type="nucleotide sequence ID" value="NZ_JAPDNT010000004.1"/>
</dbReference>
<dbReference type="Proteomes" id="UP001165679">
    <property type="component" value="Unassembled WGS sequence"/>
</dbReference>
<accession>A0AA41YLW2</accession>
<dbReference type="GO" id="GO:0000287">
    <property type="term" value="F:magnesium ion binding"/>
    <property type="evidence" value="ECO:0007669"/>
    <property type="project" value="UniProtKB-UniRule"/>
</dbReference>
<keyword evidence="8" id="KW-0963">Cytoplasm</keyword>
<evidence type="ECO:0000256" key="8">
    <source>
        <dbReference type="HAMAP-Rule" id="MF_00101"/>
    </source>
</evidence>
<keyword evidence="2 8" id="KW-0808">Transferase</keyword>
<keyword evidence="1 8" id="KW-0444">Lipid biosynthesis</keyword>